<dbReference type="RefSeq" id="WP_093045858.1">
    <property type="nucleotide sequence ID" value="NZ_FNQR01000014.1"/>
</dbReference>
<name>A0A1H4G5I4_9BACI</name>
<dbReference type="Pfam" id="PF12669">
    <property type="entry name" value="FeoB_associated"/>
    <property type="match status" value="1"/>
</dbReference>
<protein>
    <submittedName>
        <fullName evidence="1">Virus attachment protein p12 family protein</fullName>
    </submittedName>
</protein>
<sequence>MLVNVVIGLAIFGYASYAMFKHVKNSKKGACATCELQTSCSKKEDDCCDSVPAQVYLKQK</sequence>
<dbReference type="AlphaFoldDB" id="A0A1H4G5I4"/>
<reference evidence="2" key="1">
    <citation type="submission" date="2016-10" db="EMBL/GenBank/DDBJ databases">
        <authorList>
            <person name="Varghese N."/>
            <person name="Submissions S."/>
        </authorList>
    </citation>
    <scope>NUCLEOTIDE SEQUENCE [LARGE SCALE GENOMIC DNA]</scope>
    <source>
        <strain evidence="2">CCM7597</strain>
    </source>
</reference>
<dbReference type="EMBL" id="FNQR01000014">
    <property type="protein sequence ID" value="SEB04883.1"/>
    <property type="molecule type" value="Genomic_DNA"/>
</dbReference>
<evidence type="ECO:0000313" key="1">
    <source>
        <dbReference type="EMBL" id="SEB04883.1"/>
    </source>
</evidence>
<evidence type="ECO:0000313" key="2">
    <source>
        <dbReference type="Proteomes" id="UP000198584"/>
    </source>
</evidence>
<dbReference type="Proteomes" id="UP000198584">
    <property type="component" value="Unassembled WGS sequence"/>
</dbReference>
<organism evidence="1 2">
    <name type="scientific">Thalassobacillus cyri</name>
    <dbReference type="NCBI Taxonomy" id="571932"/>
    <lineage>
        <taxon>Bacteria</taxon>
        <taxon>Bacillati</taxon>
        <taxon>Bacillota</taxon>
        <taxon>Bacilli</taxon>
        <taxon>Bacillales</taxon>
        <taxon>Bacillaceae</taxon>
        <taxon>Thalassobacillus</taxon>
    </lineage>
</organism>
<dbReference type="STRING" id="571932.SAMN05421743_11433"/>
<proteinExistence type="predicted"/>
<dbReference type="OrthoDB" id="2326035at2"/>
<accession>A0A1H4G5I4</accession>
<keyword evidence="2" id="KW-1185">Reference proteome</keyword>
<gene>
    <name evidence="1" type="ORF">SAMN05421743_11433</name>
</gene>